<proteinExistence type="predicted"/>
<dbReference type="EMBL" id="CAJFCW020000003">
    <property type="protein sequence ID" value="CAG9106770.1"/>
    <property type="molecule type" value="Genomic_DNA"/>
</dbReference>
<feature type="compositionally biased region" description="Basic and acidic residues" evidence="1">
    <location>
        <begin position="662"/>
        <end position="672"/>
    </location>
</feature>
<dbReference type="OrthoDB" id="5876231at2759"/>
<feature type="compositionally biased region" description="Polar residues" evidence="1">
    <location>
        <begin position="554"/>
        <end position="573"/>
    </location>
</feature>
<feature type="region of interest" description="Disordered" evidence="1">
    <location>
        <begin position="309"/>
        <end position="505"/>
    </location>
</feature>
<feature type="compositionally biased region" description="Polar residues" evidence="1">
    <location>
        <begin position="400"/>
        <end position="432"/>
    </location>
</feature>
<feature type="compositionally biased region" description="Low complexity" evidence="1">
    <location>
        <begin position="366"/>
        <end position="378"/>
    </location>
</feature>
<organism evidence="2 3">
    <name type="scientific">Bursaphelenchus okinawaensis</name>
    <dbReference type="NCBI Taxonomy" id="465554"/>
    <lineage>
        <taxon>Eukaryota</taxon>
        <taxon>Metazoa</taxon>
        <taxon>Ecdysozoa</taxon>
        <taxon>Nematoda</taxon>
        <taxon>Chromadorea</taxon>
        <taxon>Rhabditida</taxon>
        <taxon>Tylenchina</taxon>
        <taxon>Tylenchomorpha</taxon>
        <taxon>Aphelenchoidea</taxon>
        <taxon>Aphelenchoididae</taxon>
        <taxon>Bursaphelenchus</taxon>
    </lineage>
</organism>
<feature type="compositionally biased region" description="Polar residues" evidence="1">
    <location>
        <begin position="462"/>
        <end position="486"/>
    </location>
</feature>
<keyword evidence="3" id="KW-1185">Reference proteome</keyword>
<gene>
    <name evidence="2" type="ORF">BOKJ2_LOCUS6810</name>
</gene>
<evidence type="ECO:0000313" key="2">
    <source>
        <dbReference type="EMBL" id="CAD5216883.1"/>
    </source>
</evidence>
<feature type="compositionally biased region" description="Low complexity" evidence="1">
    <location>
        <begin position="309"/>
        <end position="318"/>
    </location>
</feature>
<feature type="compositionally biased region" description="Low complexity" evidence="1">
    <location>
        <begin position="341"/>
        <end position="356"/>
    </location>
</feature>
<reference evidence="2" key="1">
    <citation type="submission" date="2020-09" db="EMBL/GenBank/DDBJ databases">
        <authorList>
            <person name="Kikuchi T."/>
        </authorList>
    </citation>
    <scope>NUCLEOTIDE SEQUENCE</scope>
    <source>
        <strain evidence="2">SH1</strain>
    </source>
</reference>
<feature type="compositionally biased region" description="Basic residues" evidence="1">
    <location>
        <begin position="13"/>
        <end position="51"/>
    </location>
</feature>
<dbReference type="AlphaFoldDB" id="A0A811KKY3"/>
<feature type="region of interest" description="Disordered" evidence="1">
    <location>
        <begin position="531"/>
        <end position="747"/>
    </location>
</feature>
<dbReference type="Proteomes" id="UP000614601">
    <property type="component" value="Unassembled WGS sequence"/>
</dbReference>
<comment type="caution">
    <text evidence="2">The sequence shown here is derived from an EMBL/GenBank/DDBJ whole genome shotgun (WGS) entry which is preliminary data.</text>
</comment>
<feature type="region of interest" description="Disordered" evidence="1">
    <location>
        <begin position="1"/>
        <end position="52"/>
    </location>
</feature>
<evidence type="ECO:0000256" key="1">
    <source>
        <dbReference type="SAM" id="MobiDB-lite"/>
    </source>
</evidence>
<dbReference type="Proteomes" id="UP000783686">
    <property type="component" value="Unassembled WGS sequence"/>
</dbReference>
<feature type="compositionally biased region" description="Polar residues" evidence="1">
    <location>
        <begin position="624"/>
        <end position="649"/>
    </location>
</feature>
<protein>
    <submittedName>
        <fullName evidence="2">Uncharacterized protein</fullName>
    </submittedName>
</protein>
<sequence length="747" mass="82872">MQTTTPPPAGASRRPKKRRRRIKRKITRKPVRKQIKKMPKTKKKPKKKKKTLLQSIGKLTVSKIEKIKLKKRQKSKKKLGKLSKILLRAKIREKILLNRRNDNKLTAQYRQIIRQRKMEAIRQNLQALIPITCDLIEIKKKILEKTRNDINLEVQSTVNLIDTVYNNVNKITVNSKNLDSDITKPLQDSESAKEWIGRLFLLFKSFDFKEIPDMTKFLPEFDDSMENRKKDEAKLEEIRTEEQRLLGQKKSLLMEIEDNEIRMIAKEQILKERILDQKKQISGLRRQIHDVQRKLGYFPSGFTSLLPTPLLTPAGRRASSVRRASRASGVRKDSGAVRNTSAASRRASVSPARAGSKASDWRASISTARAGSNASNRRASVRKDSGAVNVRKLSGASGRASASPTRPVSRGSVSNAQVGSGASIRISNSPIGTPNRAPASPIRASPKASSRPNSLERPKGSVQFNKRSSAQSRESNVSVQSKQSARSKGLVNNERDENGKAADLTKNIANTSVRLPSIEKDKPVDLPTIDAQVPANLPMLENQDSDKLPKVESQPASNDLSKPNNQSRPNSGQLKELRPPSGKPVDPQTPSMAAASEKVEDFRPQSRKSNGSLPLSSKDRPPSQKESTTMPSTFRESQARPNSGKEVQNPSSKPPSGRSSRRNSEVLKDQQHTSKPNNQKLDGIDATNAVETDSNKPENAKDTAISAANLTEKAIPNGTIPKENDKREKIGTYNANPTVDNTIETSI</sequence>
<dbReference type="EMBL" id="CAJFDH010000003">
    <property type="protein sequence ID" value="CAD5216883.1"/>
    <property type="molecule type" value="Genomic_DNA"/>
</dbReference>
<feature type="compositionally biased region" description="Polar residues" evidence="1">
    <location>
        <begin position="733"/>
        <end position="747"/>
    </location>
</feature>
<name>A0A811KKY3_9BILA</name>
<evidence type="ECO:0000313" key="3">
    <source>
        <dbReference type="Proteomes" id="UP000614601"/>
    </source>
</evidence>
<accession>A0A811KKY3</accession>